<organism evidence="6 7">
    <name type="scientific">Prauserella cavernicola</name>
    <dbReference type="NCBI Taxonomy" id="2800127"/>
    <lineage>
        <taxon>Bacteria</taxon>
        <taxon>Bacillati</taxon>
        <taxon>Actinomycetota</taxon>
        <taxon>Actinomycetes</taxon>
        <taxon>Pseudonocardiales</taxon>
        <taxon>Pseudonocardiaceae</taxon>
        <taxon>Prauserella</taxon>
    </lineage>
</organism>
<comment type="function">
    <text evidence="4">Catalyzes the transfer of acetyl from acetyl-CoA to desacetylmycothiol (Cys-GlcN-Ins) to form mycothiol.</text>
</comment>
<dbReference type="PROSITE" id="PS51186">
    <property type="entry name" value="GNAT"/>
    <property type="match status" value="2"/>
</dbReference>
<name>A0A934QSF2_9PSEU</name>
<evidence type="ECO:0000313" key="6">
    <source>
        <dbReference type="EMBL" id="MBK1784849.1"/>
    </source>
</evidence>
<evidence type="ECO:0000256" key="1">
    <source>
        <dbReference type="ARBA" id="ARBA00022679"/>
    </source>
</evidence>
<comment type="similarity">
    <text evidence="4">Belongs to the acetyltransferase family. MshD subfamily.</text>
</comment>
<dbReference type="EMBL" id="JAENJH010000002">
    <property type="protein sequence ID" value="MBK1784849.1"/>
    <property type="molecule type" value="Genomic_DNA"/>
</dbReference>
<feature type="binding site" evidence="4">
    <location>
        <position position="273"/>
    </location>
    <ligand>
        <name>1D-myo-inositol 2-(L-cysteinylamino)-2-deoxy-alpha-D-glucopyranoside</name>
        <dbReference type="ChEBI" id="CHEBI:58887"/>
    </ligand>
</feature>
<dbReference type="PANTHER" id="PTHR43617:SF31">
    <property type="entry name" value="MYCOTHIOL ACETYLTRANSFERASE"/>
    <property type="match status" value="1"/>
</dbReference>
<dbReference type="Proteomes" id="UP000635245">
    <property type="component" value="Unassembled WGS sequence"/>
</dbReference>
<feature type="binding site" evidence="4">
    <location>
        <begin position="239"/>
        <end position="241"/>
    </location>
    <ligand>
        <name>acetyl-CoA</name>
        <dbReference type="ChEBI" id="CHEBI:57288"/>
        <label>2</label>
    </ligand>
</feature>
<comment type="caution">
    <text evidence="6">The sequence shown here is derived from an EMBL/GenBank/DDBJ whole genome shotgun (WGS) entry which is preliminary data.</text>
</comment>
<evidence type="ECO:0000256" key="2">
    <source>
        <dbReference type="ARBA" id="ARBA00022737"/>
    </source>
</evidence>
<feature type="binding site" evidence="4">
    <location>
        <position position="179"/>
    </location>
    <ligand>
        <name>1D-myo-inositol 2-(L-cysteinylamino)-2-deoxy-alpha-D-glucopyranoside</name>
        <dbReference type="ChEBI" id="CHEBI:58887"/>
    </ligand>
</feature>
<sequence length="302" mass="32769">MLETAWVNDLDDARTDSVRALLLAARAADGRPEIERDGPLPGEFAGGRFLLGHDGGELVGVAHLDTGGDSFGRQVAELIVHPEHRGKGHGAALARELAAQVPDQLRVWAHGDHPAAARLATRLGFERVRELLVMHVRVADADWPEPTPAEGLTLRTFRPGHDEQAVIDVNARAFDWHPEQGALTVDDLRRTESESWFDPEGFFLAENADGTVVGFHWTKVHPANPERFGGEEVGEVYVVGVDPGAQGGGLGRALTLAGLRHLAQRGLGQVILYVEGDNAPAVAVYQRLGFVRHETDVQYARP</sequence>
<dbReference type="InterPro" id="IPR017813">
    <property type="entry name" value="Mycothiol_AcTrfase"/>
</dbReference>
<gene>
    <name evidence="4 6" type="primary">mshD</name>
    <name evidence="6" type="ORF">JHE00_10970</name>
</gene>
<feature type="binding site" evidence="4">
    <location>
        <position position="219"/>
    </location>
    <ligand>
        <name>1D-myo-inositol 2-(L-cysteinylamino)-2-deoxy-alpha-D-glucopyranoside</name>
        <dbReference type="ChEBI" id="CHEBI:58887"/>
    </ligand>
</feature>
<dbReference type="InterPro" id="IPR000182">
    <property type="entry name" value="GNAT_dom"/>
</dbReference>
<protein>
    <recommendedName>
        <fullName evidence="4">Mycothiol acetyltransferase</fullName>
        <shortName evidence="4">MSH acetyltransferase</shortName>
        <ecNumber evidence="4">2.3.1.189</ecNumber>
    </recommendedName>
    <alternativeName>
        <fullName evidence="4">Mycothiol synthase</fullName>
    </alternativeName>
</protein>
<reference evidence="6" key="1">
    <citation type="submission" date="2020-12" db="EMBL/GenBank/DDBJ databases">
        <title>Prauserella sp. ASG 168, a novel actinomycete isolated from cave rock.</title>
        <authorList>
            <person name="Suriyachadkun C."/>
        </authorList>
    </citation>
    <scope>NUCLEOTIDE SEQUENCE</scope>
    <source>
        <strain evidence="6">ASG 168</strain>
    </source>
</reference>
<feature type="binding site" evidence="4">
    <location>
        <begin position="246"/>
        <end position="252"/>
    </location>
    <ligand>
        <name>acetyl-CoA</name>
        <dbReference type="ChEBI" id="CHEBI:57288"/>
        <label>2</label>
    </ligand>
</feature>
<feature type="binding site" evidence="4">
    <location>
        <position position="235"/>
    </location>
    <ligand>
        <name>1D-myo-inositol 2-(L-cysteinylamino)-2-deoxy-alpha-D-glucopyranoside</name>
        <dbReference type="ChEBI" id="CHEBI:58887"/>
    </ligand>
</feature>
<comment type="catalytic activity">
    <reaction evidence="4">
        <text>1D-myo-inositol 2-(L-cysteinylamino)-2-deoxy-alpha-D-glucopyranoside + acetyl-CoA = mycothiol + CoA + H(+)</text>
        <dbReference type="Rhea" id="RHEA:26172"/>
        <dbReference type="ChEBI" id="CHEBI:15378"/>
        <dbReference type="ChEBI" id="CHEBI:16768"/>
        <dbReference type="ChEBI" id="CHEBI:57287"/>
        <dbReference type="ChEBI" id="CHEBI:57288"/>
        <dbReference type="ChEBI" id="CHEBI:58887"/>
        <dbReference type="EC" id="2.3.1.189"/>
    </reaction>
</comment>
<dbReference type="EC" id="2.3.1.189" evidence="4"/>
<keyword evidence="3 4" id="KW-0012">Acyltransferase</keyword>
<dbReference type="AlphaFoldDB" id="A0A934QSF2"/>
<dbReference type="Gene3D" id="3.40.630.30">
    <property type="match status" value="1"/>
</dbReference>
<comment type="caution">
    <text evidence="4">Lacks conserved residue(s) required for the propagation of feature annotation.</text>
</comment>
<dbReference type="SUPFAM" id="SSF55729">
    <property type="entry name" value="Acyl-CoA N-acyltransferases (Nat)"/>
    <property type="match status" value="1"/>
</dbReference>
<dbReference type="GO" id="GO:0010125">
    <property type="term" value="P:mycothiol biosynthetic process"/>
    <property type="evidence" value="ECO:0007669"/>
    <property type="project" value="UniProtKB-UniRule"/>
</dbReference>
<dbReference type="InterPro" id="IPR016181">
    <property type="entry name" value="Acyl_CoA_acyltransferase"/>
</dbReference>
<proteinExistence type="inferred from homology"/>
<dbReference type="GO" id="GO:0008999">
    <property type="term" value="F:protein-N-terminal-alanine acetyltransferase activity"/>
    <property type="evidence" value="ECO:0007669"/>
    <property type="project" value="TreeGrafter"/>
</dbReference>
<evidence type="ECO:0000259" key="5">
    <source>
        <dbReference type="PROSITE" id="PS51186"/>
    </source>
</evidence>
<evidence type="ECO:0000313" key="7">
    <source>
        <dbReference type="Proteomes" id="UP000635245"/>
    </source>
</evidence>
<dbReference type="PIRSF" id="PIRSF021524">
    <property type="entry name" value="MSH_acetyltransferase"/>
    <property type="match status" value="1"/>
</dbReference>
<dbReference type="Pfam" id="PF00583">
    <property type="entry name" value="Acetyltransf_1"/>
    <property type="match status" value="2"/>
</dbReference>
<dbReference type="RefSeq" id="WP_200317549.1">
    <property type="nucleotide sequence ID" value="NZ_JAENJH010000002.1"/>
</dbReference>
<keyword evidence="2 4" id="KW-0677">Repeat</keyword>
<dbReference type="HAMAP" id="MF_01698">
    <property type="entry name" value="MshD"/>
    <property type="match status" value="1"/>
</dbReference>
<feature type="domain" description="N-acetyltransferase" evidence="5">
    <location>
        <begin position="152"/>
        <end position="302"/>
    </location>
</feature>
<evidence type="ECO:0000256" key="3">
    <source>
        <dbReference type="ARBA" id="ARBA00023315"/>
    </source>
</evidence>
<feature type="binding site" evidence="4">
    <location>
        <begin position="78"/>
        <end position="80"/>
    </location>
    <ligand>
        <name>acetyl-CoA</name>
        <dbReference type="ChEBI" id="CHEBI:57288"/>
        <label>1</label>
    </ligand>
</feature>
<dbReference type="NCBIfam" id="TIGR03448">
    <property type="entry name" value="mycothiol_MshD"/>
    <property type="match status" value="1"/>
</dbReference>
<keyword evidence="7" id="KW-1185">Reference proteome</keyword>
<evidence type="ECO:0000256" key="4">
    <source>
        <dbReference type="HAMAP-Rule" id="MF_01698"/>
    </source>
</evidence>
<dbReference type="CDD" id="cd04301">
    <property type="entry name" value="NAT_SF"/>
    <property type="match status" value="1"/>
</dbReference>
<dbReference type="GO" id="GO:0035447">
    <property type="term" value="F:mycothiol synthase activity"/>
    <property type="evidence" value="ECO:0007669"/>
    <property type="project" value="UniProtKB-UniRule"/>
</dbReference>
<accession>A0A934QSF2</accession>
<dbReference type="InterPro" id="IPR050276">
    <property type="entry name" value="MshD_Acetyltransferase"/>
</dbReference>
<keyword evidence="1 4" id="KW-0808">Transferase</keyword>
<dbReference type="PANTHER" id="PTHR43617">
    <property type="entry name" value="L-AMINO ACID N-ACETYLTRANSFERASE"/>
    <property type="match status" value="1"/>
</dbReference>
<feature type="domain" description="N-acetyltransferase" evidence="5">
    <location>
        <begin position="5"/>
        <end position="150"/>
    </location>
</feature>
<comment type="subunit">
    <text evidence="4">Monomer.</text>
</comment>